<dbReference type="SUPFAM" id="SSF50630">
    <property type="entry name" value="Acid proteases"/>
    <property type="match status" value="2"/>
</dbReference>
<dbReference type="InterPro" id="IPR001584">
    <property type="entry name" value="Integrase_cat-core"/>
</dbReference>
<proteinExistence type="predicted"/>
<dbReference type="InterPro" id="IPR012337">
    <property type="entry name" value="RNaseH-like_sf"/>
</dbReference>
<dbReference type="InterPro" id="IPR036397">
    <property type="entry name" value="RNaseH_sf"/>
</dbReference>
<accession>A0AAE1VZB2</accession>
<feature type="domain" description="Integrase catalytic" evidence="7">
    <location>
        <begin position="822"/>
        <end position="921"/>
    </location>
</feature>
<dbReference type="Pfam" id="PF13975">
    <property type="entry name" value="gag-asp_proteas"/>
    <property type="match status" value="1"/>
</dbReference>
<dbReference type="Gene3D" id="2.40.50.40">
    <property type="match status" value="1"/>
</dbReference>
<feature type="coiled-coil region" evidence="5">
    <location>
        <begin position="897"/>
        <end position="924"/>
    </location>
</feature>
<evidence type="ECO:0000259" key="6">
    <source>
        <dbReference type="PROSITE" id="PS50013"/>
    </source>
</evidence>
<keyword evidence="3" id="KW-0540">Nuclease</keyword>
<dbReference type="SUPFAM" id="SSF54160">
    <property type="entry name" value="Chromo domain-like"/>
    <property type="match status" value="1"/>
</dbReference>
<evidence type="ECO:0000256" key="3">
    <source>
        <dbReference type="ARBA" id="ARBA00022722"/>
    </source>
</evidence>
<dbReference type="Pfam" id="PF13650">
    <property type="entry name" value="Asp_protease_2"/>
    <property type="match status" value="1"/>
</dbReference>
<evidence type="ECO:0000256" key="1">
    <source>
        <dbReference type="ARBA" id="ARBA00022679"/>
    </source>
</evidence>
<evidence type="ECO:0000256" key="2">
    <source>
        <dbReference type="ARBA" id="ARBA00022695"/>
    </source>
</evidence>
<dbReference type="Gene3D" id="3.30.70.270">
    <property type="match status" value="2"/>
</dbReference>
<dbReference type="InterPro" id="IPR043502">
    <property type="entry name" value="DNA/RNA_pol_sf"/>
</dbReference>
<reference evidence="8" key="2">
    <citation type="journal article" date="2024" name="Plant">
        <title>Genomic evolution and insights into agronomic trait innovations of Sesamum species.</title>
        <authorList>
            <person name="Miao H."/>
            <person name="Wang L."/>
            <person name="Qu L."/>
            <person name="Liu H."/>
            <person name="Sun Y."/>
            <person name="Le M."/>
            <person name="Wang Q."/>
            <person name="Wei S."/>
            <person name="Zheng Y."/>
            <person name="Lin W."/>
            <person name="Duan Y."/>
            <person name="Cao H."/>
            <person name="Xiong S."/>
            <person name="Wang X."/>
            <person name="Wei L."/>
            <person name="Li C."/>
            <person name="Ma Q."/>
            <person name="Ju M."/>
            <person name="Zhao R."/>
            <person name="Li G."/>
            <person name="Mu C."/>
            <person name="Tian Q."/>
            <person name="Mei H."/>
            <person name="Zhang T."/>
            <person name="Gao T."/>
            <person name="Zhang H."/>
        </authorList>
    </citation>
    <scope>NUCLEOTIDE SEQUENCE</scope>
    <source>
        <strain evidence="8">K16</strain>
    </source>
</reference>
<dbReference type="SMART" id="SM00298">
    <property type="entry name" value="CHROMO"/>
    <property type="match status" value="1"/>
</dbReference>
<sequence length="1048" mass="119076">MRDCPKRGKLNAWVAEADDDKGGSTRINGKAVIAMLDSGASHNFVADREIQKLGLTLAQYSSRIKAVTSEAKPIQGVACVELKVNAWTGKCNLMVVPLDDFDVILGMDFLLLANTMVIPYLNGLFIADQNSTCFVQGTYLPDSIRSAETKDSLMSAMQAKAGLRHGEQTYLAALIEVKPDVVQEVPEKVAEFLQEFKDVFPPELPKKLPPRRAIDHAIELEPSARPSAQAPYRMAPAELAELRKQLDGLLEARLVQSSKALYGSPVLFQRKQNDLFDKLTKAKYYTKIYLRSGYWQVRVAGGDEPKTTCVTRVMGLGNKETIQPNVDRTKKGCYLCNDDHRMRDCPKRGKLNALVAEADDDEGGSTRVIPQQLVSALQERPPKHKGLMYVRVQINGKAVMAMLYLGVTHNFVADREIQKLGLTLPQHSSRIKAVNSKVKPIQGVACVELKVSAWIGKCNLMAVPLDDFDVILGMDFMLLASAMVIPYLNGLFIADQNSTCFVQGTYLQDSVQSVEKKDSLMSAMQVKAGLRHGEQIYLAALIEIKPDVVQEVPDKVVELLQEFKDVFRPELPKKLPPRQAIDLAIELELGARPPTQAPYRMAPAELAELRKQLDGLLEAKLVQPSKAPYGSPVLLQRKQDDLFDKLTKAKYYTKIDLRSGYWQVRVDRGEEPKTTYVTRWFIKGYSKIVNPLKDLLRKDQKWEWTFACDDAFRSLKQAISSQPLLKLPQFDKPFENQESSRTDAGYLKLVEQVLSGLARKYWLDSGLLYAKGGGVFVPTGTLSHRLLRGTHDPQWARHPGIDRMERKKEAGLLQTINDSRDIVSDRDAKFTGRFWIALFNMMGTELKFSTANHPQTDGQMERVNALVEHYLRDYVSASQRSWVDLLDVTQFSYNFHNHRLRELLDEAKDSLAKAQRRMKKYADMGRRHVEFSVGDQVLLKLTPQIWKKISSKSVHRGLIPKYDRHFKDLLHTATQQTQRALPVIRKQFEKKMLKILDHRTMGQSKKNRRTDYLVHWLGESKADATWERDVTLWQFKEKLDEYWEVREV</sequence>
<protein>
    <submittedName>
        <fullName evidence="8">RNA-directed DNA polymerase</fullName>
    </submittedName>
</protein>
<dbReference type="InterPro" id="IPR000953">
    <property type="entry name" value="Chromo/chromo_shadow_dom"/>
</dbReference>
<dbReference type="InterPro" id="IPR043128">
    <property type="entry name" value="Rev_trsase/Diguanyl_cyclase"/>
</dbReference>
<evidence type="ECO:0000259" key="7">
    <source>
        <dbReference type="PROSITE" id="PS50994"/>
    </source>
</evidence>
<organism evidence="8 9">
    <name type="scientific">Sesamum angolense</name>
    <dbReference type="NCBI Taxonomy" id="2727404"/>
    <lineage>
        <taxon>Eukaryota</taxon>
        <taxon>Viridiplantae</taxon>
        <taxon>Streptophyta</taxon>
        <taxon>Embryophyta</taxon>
        <taxon>Tracheophyta</taxon>
        <taxon>Spermatophyta</taxon>
        <taxon>Magnoliopsida</taxon>
        <taxon>eudicotyledons</taxon>
        <taxon>Gunneridae</taxon>
        <taxon>Pentapetalae</taxon>
        <taxon>asterids</taxon>
        <taxon>lamiids</taxon>
        <taxon>Lamiales</taxon>
        <taxon>Pedaliaceae</taxon>
        <taxon>Sesamum</taxon>
    </lineage>
</organism>
<feature type="domain" description="Chromo" evidence="6">
    <location>
        <begin position="990"/>
        <end position="1048"/>
    </location>
</feature>
<dbReference type="InterPro" id="IPR021109">
    <property type="entry name" value="Peptidase_aspartic_dom_sf"/>
</dbReference>
<dbReference type="InterPro" id="IPR050951">
    <property type="entry name" value="Retrovirus_Pol_polyprotein"/>
</dbReference>
<comment type="caution">
    <text evidence="8">The sequence shown here is derived from an EMBL/GenBank/DDBJ whole genome shotgun (WGS) entry which is preliminary data.</text>
</comment>
<keyword evidence="4" id="KW-0378">Hydrolase</keyword>
<evidence type="ECO:0000313" key="8">
    <source>
        <dbReference type="EMBL" id="KAK4380950.1"/>
    </source>
</evidence>
<dbReference type="PANTHER" id="PTHR37984:SF5">
    <property type="entry name" value="PROTEIN NYNRIN-LIKE"/>
    <property type="match status" value="1"/>
</dbReference>
<dbReference type="SUPFAM" id="SSF53098">
    <property type="entry name" value="Ribonuclease H-like"/>
    <property type="match status" value="1"/>
</dbReference>
<dbReference type="Proteomes" id="UP001289374">
    <property type="component" value="Unassembled WGS sequence"/>
</dbReference>
<dbReference type="PROSITE" id="PS50013">
    <property type="entry name" value="CHROMO_2"/>
    <property type="match status" value="1"/>
</dbReference>
<keyword evidence="8" id="KW-0695">RNA-directed DNA polymerase</keyword>
<dbReference type="SUPFAM" id="SSF56672">
    <property type="entry name" value="DNA/RNA polymerases"/>
    <property type="match status" value="2"/>
</dbReference>
<dbReference type="GO" id="GO:0003676">
    <property type="term" value="F:nucleic acid binding"/>
    <property type="evidence" value="ECO:0007669"/>
    <property type="project" value="InterPro"/>
</dbReference>
<dbReference type="GO" id="GO:0015074">
    <property type="term" value="P:DNA integration"/>
    <property type="evidence" value="ECO:0007669"/>
    <property type="project" value="InterPro"/>
</dbReference>
<keyword evidence="2" id="KW-0548">Nucleotidyltransferase</keyword>
<keyword evidence="1" id="KW-0808">Transferase</keyword>
<dbReference type="CDD" id="cd00024">
    <property type="entry name" value="CD_CSD"/>
    <property type="match status" value="1"/>
</dbReference>
<dbReference type="GO" id="GO:0003964">
    <property type="term" value="F:RNA-directed DNA polymerase activity"/>
    <property type="evidence" value="ECO:0007669"/>
    <property type="project" value="UniProtKB-KW"/>
</dbReference>
<dbReference type="GO" id="GO:0004519">
    <property type="term" value="F:endonuclease activity"/>
    <property type="evidence" value="ECO:0007669"/>
    <property type="project" value="UniProtKB-KW"/>
</dbReference>
<dbReference type="PANTHER" id="PTHR37984">
    <property type="entry name" value="PROTEIN CBG26694"/>
    <property type="match status" value="1"/>
</dbReference>
<dbReference type="Gene3D" id="3.30.420.10">
    <property type="entry name" value="Ribonuclease H-like superfamily/Ribonuclease H"/>
    <property type="match status" value="1"/>
</dbReference>
<dbReference type="InterPro" id="IPR023780">
    <property type="entry name" value="Chromo_domain"/>
</dbReference>
<dbReference type="PROSITE" id="PS50994">
    <property type="entry name" value="INTEGRASE"/>
    <property type="match status" value="1"/>
</dbReference>
<evidence type="ECO:0000256" key="5">
    <source>
        <dbReference type="SAM" id="Coils"/>
    </source>
</evidence>
<dbReference type="Pfam" id="PF00385">
    <property type="entry name" value="Chromo"/>
    <property type="match status" value="1"/>
</dbReference>
<gene>
    <name evidence="8" type="ORF">Sango_3015900</name>
</gene>
<name>A0AAE1VZB2_9LAMI</name>
<dbReference type="CDD" id="cd00303">
    <property type="entry name" value="retropepsin_like"/>
    <property type="match status" value="2"/>
</dbReference>
<dbReference type="AlphaFoldDB" id="A0AAE1VZB2"/>
<keyword evidence="5" id="KW-0175">Coiled coil</keyword>
<dbReference type="Gene3D" id="2.40.70.10">
    <property type="entry name" value="Acid Proteases"/>
    <property type="match status" value="2"/>
</dbReference>
<evidence type="ECO:0000313" key="9">
    <source>
        <dbReference type="Proteomes" id="UP001289374"/>
    </source>
</evidence>
<keyword evidence="9" id="KW-1185">Reference proteome</keyword>
<keyword evidence="4" id="KW-0255">Endonuclease</keyword>
<dbReference type="EMBL" id="JACGWL010000993">
    <property type="protein sequence ID" value="KAK4380950.1"/>
    <property type="molecule type" value="Genomic_DNA"/>
</dbReference>
<evidence type="ECO:0000256" key="4">
    <source>
        <dbReference type="ARBA" id="ARBA00022759"/>
    </source>
</evidence>
<dbReference type="InterPro" id="IPR016197">
    <property type="entry name" value="Chromo-like_dom_sf"/>
</dbReference>
<reference evidence="8" key="1">
    <citation type="submission" date="2020-06" db="EMBL/GenBank/DDBJ databases">
        <authorList>
            <person name="Li T."/>
            <person name="Hu X."/>
            <person name="Zhang T."/>
            <person name="Song X."/>
            <person name="Zhang H."/>
            <person name="Dai N."/>
            <person name="Sheng W."/>
            <person name="Hou X."/>
            <person name="Wei L."/>
        </authorList>
    </citation>
    <scope>NUCLEOTIDE SEQUENCE</scope>
    <source>
        <strain evidence="8">K16</strain>
        <tissue evidence="8">Leaf</tissue>
    </source>
</reference>
<dbReference type="Gene3D" id="3.10.10.10">
    <property type="entry name" value="HIV Type 1 Reverse Transcriptase, subunit A, domain 1"/>
    <property type="match status" value="3"/>
</dbReference>